<reference evidence="3 4" key="1">
    <citation type="submission" date="2020-08" db="EMBL/GenBank/DDBJ databases">
        <title>Genomic Encyclopedia of Type Strains, Phase IV (KMG-IV): sequencing the most valuable type-strain genomes for metagenomic binning, comparative biology and taxonomic classification.</title>
        <authorList>
            <person name="Goeker M."/>
        </authorList>
    </citation>
    <scope>NUCLEOTIDE SEQUENCE [LARGE SCALE GENOMIC DNA]</scope>
    <source>
        <strain evidence="3 4">DSM 106739</strain>
    </source>
</reference>
<feature type="signal peptide" evidence="2">
    <location>
        <begin position="1"/>
        <end position="20"/>
    </location>
</feature>
<evidence type="ECO:0000313" key="4">
    <source>
        <dbReference type="Proteomes" id="UP000561045"/>
    </source>
</evidence>
<feature type="chain" id="PRO_5032578785" description="Solute-binding protein family 3/N-terminal domain-containing protein" evidence="2">
    <location>
        <begin position="21"/>
        <end position="305"/>
    </location>
</feature>
<evidence type="ECO:0008006" key="5">
    <source>
        <dbReference type="Google" id="ProtNLM"/>
    </source>
</evidence>
<dbReference type="Gene3D" id="3.40.190.10">
    <property type="entry name" value="Periplasmic binding protein-like II"/>
    <property type="match status" value="2"/>
</dbReference>
<gene>
    <name evidence="3" type="ORF">GGR36_003789</name>
</gene>
<name>A0A840BP82_9RHOO</name>
<evidence type="ECO:0000256" key="1">
    <source>
        <dbReference type="SAM" id="MobiDB-lite"/>
    </source>
</evidence>
<feature type="compositionally biased region" description="Polar residues" evidence="1">
    <location>
        <begin position="275"/>
        <end position="296"/>
    </location>
</feature>
<dbReference type="EMBL" id="JACIET010000002">
    <property type="protein sequence ID" value="MBB4014443.1"/>
    <property type="molecule type" value="Genomic_DNA"/>
</dbReference>
<evidence type="ECO:0000313" key="3">
    <source>
        <dbReference type="EMBL" id="MBB4014443.1"/>
    </source>
</evidence>
<proteinExistence type="predicted"/>
<dbReference type="Proteomes" id="UP000561045">
    <property type="component" value="Unassembled WGS sequence"/>
</dbReference>
<comment type="caution">
    <text evidence="3">The sequence shown here is derived from an EMBL/GenBank/DDBJ whole genome shotgun (WGS) entry which is preliminary data.</text>
</comment>
<dbReference type="RefSeq" id="WP_183636540.1">
    <property type="nucleotide sequence ID" value="NZ_BAABLE010000009.1"/>
</dbReference>
<evidence type="ECO:0000256" key="2">
    <source>
        <dbReference type="SAM" id="SignalP"/>
    </source>
</evidence>
<sequence>MRRQITLLLLAALLSLPARGADIRFPGGDSPDDKRWDFVLEILALALEKAPDRAGPDRIIRLPAQMQARRIAELRAGELEVAVAVDSRDLRKQGVIVIPTPLQRGLLGWRLLMIRPESAPRFASVTSLEQLRPLQLGFIRTFADYPIMRANGLNLVDAGDYSGAFRMLAAGRMDYLSRGVAEIFWELDVQKRNGVTPLQIEPALALHYRADWYFIVNPTRADLAERVTRGLGKAIQDGSYDRSFQRHFAQILASANFERRRIIELSNPDLEQDDSVPTSWWWQPASPAQSADNPPQSAVRKKGGR</sequence>
<keyword evidence="2" id="KW-0732">Signal</keyword>
<dbReference type="SUPFAM" id="SSF53850">
    <property type="entry name" value="Periplasmic binding protein-like II"/>
    <property type="match status" value="1"/>
</dbReference>
<accession>A0A840BP82</accession>
<protein>
    <recommendedName>
        <fullName evidence="5">Solute-binding protein family 3/N-terminal domain-containing protein</fullName>
    </recommendedName>
</protein>
<dbReference type="AlphaFoldDB" id="A0A840BP82"/>
<organism evidence="3 4">
    <name type="scientific">Niveibacterium umoris</name>
    <dbReference type="NCBI Taxonomy" id="1193620"/>
    <lineage>
        <taxon>Bacteria</taxon>
        <taxon>Pseudomonadati</taxon>
        <taxon>Pseudomonadota</taxon>
        <taxon>Betaproteobacteria</taxon>
        <taxon>Rhodocyclales</taxon>
        <taxon>Rhodocyclaceae</taxon>
        <taxon>Niveibacterium</taxon>
    </lineage>
</organism>
<feature type="region of interest" description="Disordered" evidence="1">
    <location>
        <begin position="270"/>
        <end position="305"/>
    </location>
</feature>
<keyword evidence="4" id="KW-1185">Reference proteome</keyword>